<keyword evidence="3" id="KW-0472">Membrane</keyword>
<evidence type="ECO:0000256" key="4">
    <source>
        <dbReference type="ARBA" id="ARBA00023139"/>
    </source>
</evidence>
<accession>A0A368W2Y0</accession>
<evidence type="ECO:0000313" key="7">
    <source>
        <dbReference type="EMBL" id="RCW46375.1"/>
    </source>
</evidence>
<keyword evidence="5" id="KW-0449">Lipoprotein</keyword>
<dbReference type="SUPFAM" id="SSF53850">
    <property type="entry name" value="Periplasmic binding protein-like II"/>
    <property type="match status" value="1"/>
</dbReference>
<keyword evidence="8" id="KW-1185">Reference proteome</keyword>
<evidence type="ECO:0000256" key="3">
    <source>
        <dbReference type="ARBA" id="ARBA00023136"/>
    </source>
</evidence>
<dbReference type="Pfam" id="PF01547">
    <property type="entry name" value="SBP_bac_1"/>
    <property type="match status" value="1"/>
</dbReference>
<gene>
    <name evidence="7" type="ORF">DFP97_10917</name>
</gene>
<dbReference type="Proteomes" id="UP000252415">
    <property type="component" value="Unassembled WGS sequence"/>
</dbReference>
<dbReference type="RefSeq" id="WP_114381036.1">
    <property type="nucleotide sequence ID" value="NZ_QPJD01000009.1"/>
</dbReference>
<dbReference type="PANTHER" id="PTHR43649">
    <property type="entry name" value="ARABINOSE-BINDING PROTEIN-RELATED"/>
    <property type="match status" value="1"/>
</dbReference>
<dbReference type="PANTHER" id="PTHR43649:SF33">
    <property type="entry name" value="POLYGALACTURONAN_RHAMNOGALACTURONAN-BINDING PROTEIN YTCQ"/>
    <property type="match status" value="1"/>
</dbReference>
<organism evidence="7 8">
    <name type="scientific">Paenibacillus prosopidis</name>
    <dbReference type="NCBI Taxonomy" id="630520"/>
    <lineage>
        <taxon>Bacteria</taxon>
        <taxon>Bacillati</taxon>
        <taxon>Bacillota</taxon>
        <taxon>Bacilli</taxon>
        <taxon>Bacillales</taxon>
        <taxon>Paenibacillaceae</taxon>
        <taxon>Paenibacillus</taxon>
    </lineage>
</organism>
<dbReference type="Gene3D" id="3.40.190.10">
    <property type="entry name" value="Periplasmic binding protein-like II"/>
    <property type="match status" value="2"/>
</dbReference>
<feature type="chain" id="PRO_5039103384" evidence="6">
    <location>
        <begin position="29"/>
        <end position="506"/>
    </location>
</feature>
<dbReference type="PROSITE" id="PS51257">
    <property type="entry name" value="PROKAR_LIPOPROTEIN"/>
    <property type="match status" value="1"/>
</dbReference>
<sequence>MNRKPSIFFMLTILVLMTVLTACGNPLAGDGGASHESANVGDRGTITMMANLHTPEVPSKKIQQRLEEMIGSELDIQWIPDGSYEEKFNASMATESLPEAVFLKNADMLDRLRDPIRNGMFWEIGPMLKDFPNLQKLKLEVLQNTSVDGKIYALYQERPLSRQGLIYRKDWADRLGLEAPQTTDEFYHMLHQFTFGDPDGNGLQDTFGLTDRSDLVYGSFKTVSTYFGTPNGWGDEAGKLLPEFMFQEYRDTMNFYRKLHQEGMMNQDFPVTAKADQLDLFISGKAGVYIGAMGDVYNLQIKATEVNPLAVFDVHNRIAGPKGERAWASMGFGTVVLFPTSSIQTEEELREVLSFFDKLMEPEFANLLRWGIEGEHYNLDNGVVVPTVDIKMTNKDVKPYQAIEIGGPLTIMGYLKSNFEMGVKDKAETLTLDNNSILVHDPTWPFESNTFNERGARLQEYIQDATYQYILGLIDEAGFQAEVDRWLSEGGQDIIDEYNLSYRSAP</sequence>
<comment type="caution">
    <text evidence="7">The sequence shown here is derived from an EMBL/GenBank/DDBJ whole genome shotgun (WGS) entry which is preliminary data.</text>
</comment>
<reference evidence="7 8" key="1">
    <citation type="submission" date="2018-07" db="EMBL/GenBank/DDBJ databases">
        <title>Genomic Encyclopedia of Type Strains, Phase III (KMG-III): the genomes of soil and plant-associated and newly described type strains.</title>
        <authorList>
            <person name="Whitman W."/>
        </authorList>
    </citation>
    <scope>NUCLEOTIDE SEQUENCE [LARGE SCALE GENOMIC DNA]</scope>
    <source>
        <strain evidence="7 8">CECT 7506</strain>
    </source>
</reference>
<dbReference type="InterPro" id="IPR006059">
    <property type="entry name" value="SBP"/>
</dbReference>
<protein>
    <submittedName>
        <fullName evidence="7">Carbohydrate ABC transporter substrate-binding protein (CUT1 family)</fullName>
    </submittedName>
</protein>
<evidence type="ECO:0000256" key="2">
    <source>
        <dbReference type="ARBA" id="ARBA00022729"/>
    </source>
</evidence>
<keyword evidence="2 6" id="KW-0732">Signal</keyword>
<keyword evidence="1" id="KW-1003">Cell membrane</keyword>
<name>A0A368W2Y0_9BACL</name>
<dbReference type="EMBL" id="QPJD01000009">
    <property type="protein sequence ID" value="RCW46375.1"/>
    <property type="molecule type" value="Genomic_DNA"/>
</dbReference>
<dbReference type="InterPro" id="IPR050490">
    <property type="entry name" value="Bact_solute-bd_prot1"/>
</dbReference>
<proteinExistence type="predicted"/>
<keyword evidence="4" id="KW-0564">Palmitate</keyword>
<dbReference type="CDD" id="cd13580">
    <property type="entry name" value="PBP2_AlgQ_like_1"/>
    <property type="match status" value="1"/>
</dbReference>
<feature type="signal peptide" evidence="6">
    <location>
        <begin position="1"/>
        <end position="28"/>
    </location>
</feature>
<evidence type="ECO:0000256" key="5">
    <source>
        <dbReference type="ARBA" id="ARBA00023288"/>
    </source>
</evidence>
<evidence type="ECO:0000256" key="1">
    <source>
        <dbReference type="ARBA" id="ARBA00022475"/>
    </source>
</evidence>
<dbReference type="OrthoDB" id="9787283at2"/>
<evidence type="ECO:0000256" key="6">
    <source>
        <dbReference type="SAM" id="SignalP"/>
    </source>
</evidence>
<evidence type="ECO:0000313" key="8">
    <source>
        <dbReference type="Proteomes" id="UP000252415"/>
    </source>
</evidence>
<dbReference type="AlphaFoldDB" id="A0A368W2Y0"/>